<feature type="non-terminal residue" evidence="1">
    <location>
        <position position="1"/>
    </location>
</feature>
<dbReference type="Proteomes" id="UP000023152">
    <property type="component" value="Unassembled WGS sequence"/>
</dbReference>
<sequence>RQKIAKVTKLATNMNLNPNFFHRGVVLEWGNPVPAIVVHLARGEHATLVADYQQRKVIEIFENRDSEHTGRLSKKVVEELGLPEAFFATPEQQEQAKDFLETVSGNDVHLPDFIRYSSILIHPLLKESLFKANLASFGITTHDSQQEKEE</sequence>
<evidence type="ECO:0000313" key="2">
    <source>
        <dbReference type="Proteomes" id="UP000023152"/>
    </source>
</evidence>
<keyword evidence="2" id="KW-1185">Reference proteome</keyword>
<reference evidence="1 2" key="1">
    <citation type="journal article" date="2013" name="Curr. Biol.">
        <title>The Genome of the Foraminiferan Reticulomyxa filosa.</title>
        <authorList>
            <person name="Glockner G."/>
            <person name="Hulsmann N."/>
            <person name="Schleicher M."/>
            <person name="Noegel A.A."/>
            <person name="Eichinger L."/>
            <person name="Gallinger C."/>
            <person name="Pawlowski J."/>
            <person name="Sierra R."/>
            <person name="Euteneuer U."/>
            <person name="Pillet L."/>
            <person name="Moustafa A."/>
            <person name="Platzer M."/>
            <person name="Groth M."/>
            <person name="Szafranski K."/>
            <person name="Schliwa M."/>
        </authorList>
    </citation>
    <scope>NUCLEOTIDE SEQUENCE [LARGE SCALE GENOMIC DNA]</scope>
</reference>
<comment type="caution">
    <text evidence="1">The sequence shown here is derived from an EMBL/GenBank/DDBJ whole genome shotgun (WGS) entry which is preliminary data.</text>
</comment>
<proteinExistence type="predicted"/>
<evidence type="ECO:0000313" key="1">
    <source>
        <dbReference type="EMBL" id="ETO11237.1"/>
    </source>
</evidence>
<gene>
    <name evidence="1" type="ORF">RFI_26139</name>
</gene>
<name>X6MCQ8_RETFI</name>
<dbReference type="AlphaFoldDB" id="X6MCQ8"/>
<dbReference type="EMBL" id="ASPP01022623">
    <property type="protein sequence ID" value="ETO11237.1"/>
    <property type="molecule type" value="Genomic_DNA"/>
</dbReference>
<organism evidence="1 2">
    <name type="scientific">Reticulomyxa filosa</name>
    <dbReference type="NCBI Taxonomy" id="46433"/>
    <lineage>
        <taxon>Eukaryota</taxon>
        <taxon>Sar</taxon>
        <taxon>Rhizaria</taxon>
        <taxon>Retaria</taxon>
        <taxon>Foraminifera</taxon>
        <taxon>Monothalamids</taxon>
        <taxon>Reticulomyxidae</taxon>
        <taxon>Reticulomyxa</taxon>
    </lineage>
</organism>
<accession>X6MCQ8</accession>
<protein>
    <submittedName>
        <fullName evidence="1">Uncharacterized protein</fullName>
    </submittedName>
</protein>